<keyword evidence="1" id="KW-0472">Membrane</keyword>
<evidence type="ECO:0008006" key="3">
    <source>
        <dbReference type="Google" id="ProtNLM"/>
    </source>
</evidence>
<gene>
    <name evidence="2" type="ordered locus">Cyan7425_2832</name>
</gene>
<evidence type="ECO:0000313" key="2">
    <source>
        <dbReference type="EMBL" id="ACL45175.1"/>
    </source>
</evidence>
<keyword evidence="1" id="KW-1133">Transmembrane helix</keyword>
<reference evidence="2" key="1">
    <citation type="submission" date="2009-01" db="EMBL/GenBank/DDBJ databases">
        <title>Complete sequence of chromosome Cyanothece sp. PCC 7425.</title>
        <authorList>
            <consortium name="US DOE Joint Genome Institute"/>
            <person name="Lucas S."/>
            <person name="Copeland A."/>
            <person name="Lapidus A."/>
            <person name="Glavina del Rio T."/>
            <person name="Dalin E."/>
            <person name="Tice H."/>
            <person name="Bruce D."/>
            <person name="Goodwin L."/>
            <person name="Pitluck S."/>
            <person name="Sims D."/>
            <person name="Meineke L."/>
            <person name="Brettin T."/>
            <person name="Detter J.C."/>
            <person name="Han C."/>
            <person name="Larimer F."/>
            <person name="Land M."/>
            <person name="Hauser L."/>
            <person name="Kyrpides N."/>
            <person name="Ovchinnikova G."/>
            <person name="Liberton M."/>
            <person name="Stoeckel J."/>
            <person name="Banerjee A."/>
            <person name="Singh A."/>
            <person name="Page L."/>
            <person name="Sato H."/>
            <person name="Zhao L."/>
            <person name="Sherman L."/>
            <person name="Pakrasi H."/>
            <person name="Richardson P."/>
        </authorList>
    </citation>
    <scope>NUCLEOTIDE SEQUENCE</scope>
    <source>
        <strain evidence="2">PCC 7425</strain>
    </source>
</reference>
<dbReference type="eggNOG" id="COG3000">
    <property type="taxonomic scope" value="Bacteria"/>
</dbReference>
<protein>
    <recommendedName>
        <fullName evidence="3">Fatty acid hydroxylase</fullName>
    </recommendedName>
</protein>
<dbReference type="STRING" id="395961.Cyan7425_2832"/>
<dbReference type="AlphaFoldDB" id="B8HKU3"/>
<evidence type="ECO:0000256" key="1">
    <source>
        <dbReference type="SAM" id="Phobius"/>
    </source>
</evidence>
<feature type="transmembrane region" description="Helical" evidence="1">
    <location>
        <begin position="55"/>
        <end position="77"/>
    </location>
</feature>
<dbReference type="EMBL" id="CP001344">
    <property type="protein sequence ID" value="ACL45175.1"/>
    <property type="molecule type" value="Genomic_DNA"/>
</dbReference>
<accession>B8HKU3</accession>
<dbReference type="OrthoDB" id="530463at2"/>
<name>B8HKU3_CYAP4</name>
<keyword evidence="1" id="KW-0812">Transmembrane</keyword>
<feature type="transmembrane region" description="Helical" evidence="1">
    <location>
        <begin position="12"/>
        <end position="34"/>
    </location>
</feature>
<dbReference type="HOGENOM" id="CLU_112431_0_0_3"/>
<proteinExistence type="predicted"/>
<dbReference type="KEGG" id="cyn:Cyan7425_2832"/>
<sequence>MFVVIAHSTLTTIVTAWLLLFLGDFLSTFCYHVPEHVFGRLHLRTHHSVKKNFRHYAILILDFTVLLDGFLGALPYLLIAAGLWQFSPDGVMLGLLLGQLHVWWRHTTVMGWQLPQSLKGFCQFYGITTPEQHWRHHRNINIGYGDIFTIFDLPARAWLVLLRWLRLKLLYSPLHLG</sequence>
<organism evidence="2">
    <name type="scientific">Cyanothece sp. (strain PCC 7425 / ATCC 29141)</name>
    <dbReference type="NCBI Taxonomy" id="395961"/>
    <lineage>
        <taxon>Bacteria</taxon>
        <taxon>Bacillati</taxon>
        <taxon>Cyanobacteriota</taxon>
        <taxon>Cyanophyceae</taxon>
        <taxon>Gomontiellales</taxon>
        <taxon>Cyanothecaceae</taxon>
        <taxon>Cyanothece</taxon>
    </lineage>
</organism>